<dbReference type="RefSeq" id="XP_011389090.1">
    <property type="nucleotide sequence ID" value="XM_011390788.1"/>
</dbReference>
<evidence type="ECO:0000313" key="2">
    <source>
        <dbReference type="Proteomes" id="UP000000561"/>
    </source>
</evidence>
<proteinExistence type="predicted"/>
<dbReference type="InParanoid" id="A0A0D1CS62"/>
<protein>
    <submittedName>
        <fullName evidence="1">Uncharacterized protein</fullName>
    </submittedName>
</protein>
<evidence type="ECO:0000313" key="1">
    <source>
        <dbReference type="EMBL" id="KIS69388.1"/>
    </source>
</evidence>
<accession>A0A0D1CS62</accession>
<gene>
    <name evidence="1" type="ORF">UMAG_02722</name>
</gene>
<organism evidence="1 2">
    <name type="scientific">Mycosarcoma maydis</name>
    <name type="common">Corn smut fungus</name>
    <name type="synonym">Ustilago maydis</name>
    <dbReference type="NCBI Taxonomy" id="5270"/>
    <lineage>
        <taxon>Eukaryota</taxon>
        <taxon>Fungi</taxon>
        <taxon>Dikarya</taxon>
        <taxon>Basidiomycota</taxon>
        <taxon>Ustilaginomycotina</taxon>
        <taxon>Ustilaginomycetes</taxon>
        <taxon>Ustilaginales</taxon>
        <taxon>Ustilaginaceae</taxon>
        <taxon>Mycosarcoma</taxon>
    </lineage>
</organism>
<dbReference type="VEuPathDB" id="FungiDB:UMAG_02722"/>
<dbReference type="KEGG" id="uma:UMAG_02722"/>
<keyword evidence="2" id="KW-1185">Reference proteome</keyword>
<dbReference type="GeneID" id="23563400"/>
<dbReference type="EMBL" id="CM003145">
    <property type="protein sequence ID" value="KIS69388.1"/>
    <property type="molecule type" value="Genomic_DNA"/>
</dbReference>
<reference evidence="1 2" key="1">
    <citation type="journal article" date="2006" name="Nature">
        <title>Insights from the genome of the biotrophic fungal plant pathogen Ustilago maydis.</title>
        <authorList>
            <person name="Kamper J."/>
            <person name="Kahmann R."/>
            <person name="Bolker M."/>
            <person name="Ma L.J."/>
            <person name="Brefort T."/>
            <person name="Saville B.J."/>
            <person name="Banuett F."/>
            <person name="Kronstad J.W."/>
            <person name="Gold S.E."/>
            <person name="Muller O."/>
            <person name="Perlin M.H."/>
            <person name="Wosten H.A."/>
            <person name="de Vries R."/>
            <person name="Ruiz-Herrera J."/>
            <person name="Reynaga-Pena C.G."/>
            <person name="Snetselaar K."/>
            <person name="McCann M."/>
            <person name="Perez-Martin J."/>
            <person name="Feldbrugge M."/>
            <person name="Basse C.W."/>
            <person name="Steinberg G."/>
            <person name="Ibeas J.I."/>
            <person name="Holloman W."/>
            <person name="Guzman P."/>
            <person name="Farman M."/>
            <person name="Stajich J.E."/>
            <person name="Sentandreu R."/>
            <person name="Gonzalez-Prieto J.M."/>
            <person name="Kennell J.C."/>
            <person name="Molina L."/>
            <person name="Schirawski J."/>
            <person name="Mendoza-Mendoza A."/>
            <person name="Greilinger D."/>
            <person name="Munch K."/>
            <person name="Rossel N."/>
            <person name="Scherer M."/>
            <person name="Vranes M."/>
            <person name="Ladendorf O."/>
            <person name="Vincon V."/>
            <person name="Fuchs U."/>
            <person name="Sandrock B."/>
            <person name="Meng S."/>
            <person name="Ho E.C."/>
            <person name="Cahill M.J."/>
            <person name="Boyce K.J."/>
            <person name="Klose J."/>
            <person name="Klosterman S.J."/>
            <person name="Deelstra H.J."/>
            <person name="Ortiz-Castellanos L."/>
            <person name="Li W."/>
            <person name="Sanchez-Alonso P."/>
            <person name="Schreier P.H."/>
            <person name="Hauser-Hahn I."/>
            <person name="Vaupel M."/>
            <person name="Koopmann E."/>
            <person name="Friedrich G."/>
            <person name="Voss H."/>
            <person name="Schluter T."/>
            <person name="Margolis J."/>
            <person name="Platt D."/>
            <person name="Swimmer C."/>
            <person name="Gnirke A."/>
            <person name="Chen F."/>
            <person name="Vysotskaia V."/>
            <person name="Mannhaupt G."/>
            <person name="Guldener U."/>
            <person name="Munsterkotter M."/>
            <person name="Haase D."/>
            <person name="Oesterheld M."/>
            <person name="Mewes H.W."/>
            <person name="Mauceli E.W."/>
            <person name="DeCaprio D."/>
            <person name="Wade C.M."/>
            <person name="Butler J."/>
            <person name="Young S."/>
            <person name="Jaffe D.B."/>
            <person name="Calvo S."/>
            <person name="Nusbaum C."/>
            <person name="Galagan J."/>
            <person name="Birren B.W."/>
        </authorList>
    </citation>
    <scope>NUCLEOTIDE SEQUENCE [LARGE SCALE GENOMIC DNA]</scope>
    <source>
        <strain evidence="2">DSM 14603 / FGSC 9021 / UM521</strain>
    </source>
</reference>
<sequence>MDSELAFLIEDIGFRRHSVVGVKFGASKDFISATWPRMPVSRSSFPVTTAMFSPSSDNTNKCLGLYVKSAVRPRLELRGCPAVDVVNLAGVSRWHPLDPTRQNHERSFGVCLPPRVAPGDKARGTEVRANEG</sequence>
<name>A0A0D1CS62_MYCMD</name>
<dbReference type="Proteomes" id="UP000000561">
    <property type="component" value="Chromosome 6"/>
</dbReference>
<dbReference type="AlphaFoldDB" id="A0A0D1CS62"/>